<feature type="region of interest" description="Disordered" evidence="1">
    <location>
        <begin position="28"/>
        <end position="65"/>
    </location>
</feature>
<reference evidence="3 4" key="1">
    <citation type="submission" date="2024-03" db="EMBL/GenBank/DDBJ databases">
        <authorList>
            <person name="Martinez-Hernandez J."/>
        </authorList>
    </citation>
    <scope>NUCLEOTIDE SEQUENCE [LARGE SCALE GENOMIC DNA]</scope>
</reference>
<protein>
    <submittedName>
        <fullName evidence="3">Uncharacterized protein</fullName>
    </submittedName>
</protein>
<evidence type="ECO:0000256" key="2">
    <source>
        <dbReference type="SAM" id="Phobius"/>
    </source>
</evidence>
<organism evidence="3 4">
    <name type="scientific">Lupinus luteus</name>
    <name type="common">European yellow lupine</name>
    <dbReference type="NCBI Taxonomy" id="3873"/>
    <lineage>
        <taxon>Eukaryota</taxon>
        <taxon>Viridiplantae</taxon>
        <taxon>Streptophyta</taxon>
        <taxon>Embryophyta</taxon>
        <taxon>Tracheophyta</taxon>
        <taxon>Spermatophyta</taxon>
        <taxon>Magnoliopsida</taxon>
        <taxon>eudicotyledons</taxon>
        <taxon>Gunneridae</taxon>
        <taxon>Pentapetalae</taxon>
        <taxon>rosids</taxon>
        <taxon>fabids</taxon>
        <taxon>Fabales</taxon>
        <taxon>Fabaceae</taxon>
        <taxon>Papilionoideae</taxon>
        <taxon>50 kb inversion clade</taxon>
        <taxon>genistoids sensu lato</taxon>
        <taxon>core genistoids</taxon>
        <taxon>Genisteae</taxon>
        <taxon>Lupinus</taxon>
    </lineage>
</organism>
<comment type="caution">
    <text evidence="3">The sequence shown here is derived from an EMBL/GenBank/DDBJ whole genome shotgun (WGS) entry which is preliminary data.</text>
</comment>
<dbReference type="PANTHER" id="PTHR35469">
    <property type="entry name" value="TRANSMEMBRANE PROTEIN"/>
    <property type="match status" value="1"/>
</dbReference>
<evidence type="ECO:0000313" key="3">
    <source>
        <dbReference type="EMBL" id="CAL0303904.1"/>
    </source>
</evidence>
<gene>
    <name evidence="3" type="ORF">LLUT_LOCUS4964</name>
</gene>
<feature type="transmembrane region" description="Helical" evidence="2">
    <location>
        <begin position="170"/>
        <end position="191"/>
    </location>
</feature>
<accession>A0AAV1W382</accession>
<keyword evidence="2" id="KW-1133">Transmembrane helix</keyword>
<feature type="region of interest" description="Disordered" evidence="1">
    <location>
        <begin position="116"/>
        <end position="145"/>
    </location>
</feature>
<evidence type="ECO:0000256" key="1">
    <source>
        <dbReference type="SAM" id="MobiDB-lite"/>
    </source>
</evidence>
<dbReference type="EMBL" id="CAXHTB010000003">
    <property type="protein sequence ID" value="CAL0303904.1"/>
    <property type="molecule type" value="Genomic_DNA"/>
</dbReference>
<feature type="compositionally biased region" description="Polar residues" evidence="1">
    <location>
        <begin position="47"/>
        <end position="59"/>
    </location>
</feature>
<feature type="compositionally biased region" description="Low complexity" evidence="1">
    <location>
        <begin position="31"/>
        <end position="45"/>
    </location>
</feature>
<keyword evidence="2" id="KW-0812">Transmembrane</keyword>
<dbReference type="Proteomes" id="UP001497480">
    <property type="component" value="Unassembled WGS sequence"/>
</dbReference>
<proteinExistence type="predicted"/>
<dbReference type="PANTHER" id="PTHR35469:SF4">
    <property type="entry name" value="TRANSMEMBRANE PROTEIN"/>
    <property type="match status" value="1"/>
</dbReference>
<keyword evidence="4" id="KW-1185">Reference proteome</keyword>
<feature type="compositionally biased region" description="Polar residues" evidence="1">
    <location>
        <begin position="129"/>
        <end position="140"/>
    </location>
</feature>
<name>A0AAV1W382_LUPLU</name>
<dbReference type="AlphaFoldDB" id="A0AAV1W382"/>
<sequence length="274" mass="29863">MAENKREIQRRKRRILEHGSDRLAFITGRISSLPPQTLSSSLPDSDAISNHSNLTSPTISPHGEATKELGSTLLKNDDPLVADPYPFEAPRTVTQTQPLHEHEGGSQISNIQTSEFDHVQQPPPDSSVADVSNQQPQQQPRTEESKLFIIPSEISSAINASRITRLSCSVAVALLVVVSYLGFSMLGSGLIKSLISFRPLYLVLVTNLTVVVAKLLSTKNIRRYAISSGGDQGDAQLVRALEFGLVLQNVVDAFFMDCSVYAIIVVCGLSLVQR</sequence>
<keyword evidence="2" id="KW-0472">Membrane</keyword>
<evidence type="ECO:0000313" key="4">
    <source>
        <dbReference type="Proteomes" id="UP001497480"/>
    </source>
</evidence>